<dbReference type="Pfam" id="PF07277">
    <property type="entry name" value="SapC"/>
    <property type="match status" value="1"/>
</dbReference>
<organism evidence="1 2">
    <name type="scientific">Thiorhodococcus mannitoliphagus</name>
    <dbReference type="NCBI Taxonomy" id="329406"/>
    <lineage>
        <taxon>Bacteria</taxon>
        <taxon>Pseudomonadati</taxon>
        <taxon>Pseudomonadota</taxon>
        <taxon>Gammaproteobacteria</taxon>
        <taxon>Chromatiales</taxon>
        <taxon>Chromatiaceae</taxon>
        <taxon>Thiorhodococcus</taxon>
    </lineage>
</organism>
<dbReference type="InterPro" id="IPR010836">
    <property type="entry name" value="SapC"/>
</dbReference>
<gene>
    <name evidence="1" type="ORF">G3480_16170</name>
</gene>
<reference evidence="1 2" key="2">
    <citation type="submission" date="2020-02" db="EMBL/GenBank/DDBJ databases">
        <title>Genome sequences of Thiorhodococcus mannitoliphagus and Thiorhodococcus minor, purple sulfur photosynthetic bacteria in the gammaproteobacterial family, Chromatiaceae.</title>
        <authorList>
            <person name="Aviles F.A."/>
            <person name="Meyer T.E."/>
            <person name="Kyndt J.A."/>
        </authorList>
    </citation>
    <scope>NUCLEOTIDE SEQUENCE [LARGE SCALE GENOMIC DNA]</scope>
    <source>
        <strain evidence="1 2">DSM 18266</strain>
    </source>
</reference>
<comment type="caution">
    <text evidence="1">The sequence shown here is derived from an EMBL/GenBank/DDBJ whole genome shotgun (WGS) entry which is preliminary data.</text>
</comment>
<evidence type="ECO:0000313" key="1">
    <source>
        <dbReference type="EMBL" id="NEX21826.1"/>
    </source>
</evidence>
<protein>
    <submittedName>
        <fullName evidence="1">SapC family protein</fullName>
    </submittedName>
</protein>
<dbReference type="Proteomes" id="UP000471640">
    <property type="component" value="Unassembled WGS sequence"/>
</dbReference>
<name>A0A6P1DYN8_9GAMM</name>
<dbReference type="AlphaFoldDB" id="A0A6P1DYN8"/>
<sequence>MFKNLQPLKRSLHSEMRLSHKQPYHFASDLTLAPITAGEAAMLAREYTIVFSLEDQAPPIVLLGVRKRVNAYIGPSGTWLARYVPAHVRRYPFMLAEGPAPRADGLDERQFTLLFDADAPHLSGAAGERLFTQDGEPSAALDRVREVLVSLQRDLGRTVRMVERLHAANLLVERTLMLRGAPEKGLKLEGVRVIDTDKLVASSADVLQDLRDSGALMLIYAHLISLSNLRDGALARGPAASTGQQIAGDVISFEGVDWDQLGGGPGKVSSH</sequence>
<dbReference type="RefSeq" id="WP_164654929.1">
    <property type="nucleotide sequence ID" value="NZ_JAAIJR010000070.1"/>
</dbReference>
<evidence type="ECO:0000313" key="2">
    <source>
        <dbReference type="Proteomes" id="UP000471640"/>
    </source>
</evidence>
<keyword evidence="2" id="KW-1185">Reference proteome</keyword>
<accession>A0A6P1DYN8</accession>
<proteinExistence type="predicted"/>
<dbReference type="EMBL" id="JAAIJR010000070">
    <property type="protein sequence ID" value="NEX21826.1"/>
    <property type="molecule type" value="Genomic_DNA"/>
</dbReference>
<reference evidence="2" key="1">
    <citation type="journal article" date="2020" name="Microbiol. Resour. Announc.">
        <title>Draft Genome Sequences of Thiorhodococcus mannitoliphagus and Thiorhodococcus minor, Purple Sulfur Photosynthetic Bacteria in the Gammaproteobacterial Family Chromatiaceae.</title>
        <authorList>
            <person name="Aviles F.A."/>
            <person name="Meyer T.E."/>
            <person name="Kyndt J.A."/>
        </authorList>
    </citation>
    <scope>NUCLEOTIDE SEQUENCE [LARGE SCALE GENOMIC DNA]</scope>
    <source>
        <strain evidence="2">DSM 18266</strain>
    </source>
</reference>